<dbReference type="AlphaFoldDB" id="A0A5B7HPQ4"/>
<gene>
    <name evidence="1" type="ORF">E2C01_064924</name>
</gene>
<protein>
    <submittedName>
        <fullName evidence="1">Uncharacterized protein</fullName>
    </submittedName>
</protein>
<dbReference type="EMBL" id="VSRR010031520">
    <property type="protein sequence ID" value="MPC70668.1"/>
    <property type="molecule type" value="Genomic_DNA"/>
</dbReference>
<sequence>MMCEDRGAATREASGVQCATVFSDGWNTSLLRSGLRDGRHASICQRVRQCCPRHSSSAPATFTLDRPGASSASLQLVHFAAAPQGRRARLRSAGPTWSFNIPIKQT</sequence>
<evidence type="ECO:0000313" key="1">
    <source>
        <dbReference type="EMBL" id="MPC70668.1"/>
    </source>
</evidence>
<proteinExistence type="predicted"/>
<evidence type="ECO:0000313" key="2">
    <source>
        <dbReference type="Proteomes" id="UP000324222"/>
    </source>
</evidence>
<dbReference type="Proteomes" id="UP000324222">
    <property type="component" value="Unassembled WGS sequence"/>
</dbReference>
<organism evidence="1 2">
    <name type="scientific">Portunus trituberculatus</name>
    <name type="common">Swimming crab</name>
    <name type="synonym">Neptunus trituberculatus</name>
    <dbReference type="NCBI Taxonomy" id="210409"/>
    <lineage>
        <taxon>Eukaryota</taxon>
        <taxon>Metazoa</taxon>
        <taxon>Ecdysozoa</taxon>
        <taxon>Arthropoda</taxon>
        <taxon>Crustacea</taxon>
        <taxon>Multicrustacea</taxon>
        <taxon>Malacostraca</taxon>
        <taxon>Eumalacostraca</taxon>
        <taxon>Eucarida</taxon>
        <taxon>Decapoda</taxon>
        <taxon>Pleocyemata</taxon>
        <taxon>Brachyura</taxon>
        <taxon>Eubrachyura</taxon>
        <taxon>Portunoidea</taxon>
        <taxon>Portunidae</taxon>
        <taxon>Portuninae</taxon>
        <taxon>Portunus</taxon>
    </lineage>
</organism>
<accession>A0A5B7HPQ4</accession>
<comment type="caution">
    <text evidence="1">The sequence shown here is derived from an EMBL/GenBank/DDBJ whole genome shotgun (WGS) entry which is preliminary data.</text>
</comment>
<reference evidence="1 2" key="1">
    <citation type="submission" date="2019-05" db="EMBL/GenBank/DDBJ databases">
        <title>Another draft genome of Portunus trituberculatus and its Hox gene families provides insights of decapod evolution.</title>
        <authorList>
            <person name="Jeong J.-H."/>
            <person name="Song I."/>
            <person name="Kim S."/>
            <person name="Choi T."/>
            <person name="Kim D."/>
            <person name="Ryu S."/>
            <person name="Kim W."/>
        </authorList>
    </citation>
    <scope>NUCLEOTIDE SEQUENCE [LARGE SCALE GENOMIC DNA]</scope>
    <source>
        <tissue evidence="1">Muscle</tissue>
    </source>
</reference>
<keyword evidence="2" id="KW-1185">Reference proteome</keyword>
<name>A0A5B7HPQ4_PORTR</name>